<organism evidence="1 2">
    <name type="scientific">Rotaria sordida</name>
    <dbReference type="NCBI Taxonomy" id="392033"/>
    <lineage>
        <taxon>Eukaryota</taxon>
        <taxon>Metazoa</taxon>
        <taxon>Spiralia</taxon>
        <taxon>Gnathifera</taxon>
        <taxon>Rotifera</taxon>
        <taxon>Eurotatoria</taxon>
        <taxon>Bdelloidea</taxon>
        <taxon>Philodinida</taxon>
        <taxon>Philodinidae</taxon>
        <taxon>Rotaria</taxon>
    </lineage>
</organism>
<proteinExistence type="predicted"/>
<reference evidence="1" key="1">
    <citation type="submission" date="2021-02" db="EMBL/GenBank/DDBJ databases">
        <authorList>
            <person name="Nowell W R."/>
        </authorList>
    </citation>
    <scope>NUCLEOTIDE SEQUENCE</scope>
</reference>
<dbReference type="Proteomes" id="UP000663864">
    <property type="component" value="Unassembled WGS sequence"/>
</dbReference>
<evidence type="ECO:0000313" key="1">
    <source>
        <dbReference type="EMBL" id="CAF1276538.1"/>
    </source>
</evidence>
<accession>A0A815BZX1</accession>
<dbReference type="AlphaFoldDB" id="A0A815BZX1"/>
<evidence type="ECO:0000313" key="2">
    <source>
        <dbReference type="Proteomes" id="UP000663864"/>
    </source>
</evidence>
<comment type="caution">
    <text evidence="1">The sequence shown here is derived from an EMBL/GenBank/DDBJ whole genome shotgun (WGS) entry which is preliminary data.</text>
</comment>
<feature type="non-terminal residue" evidence="1">
    <location>
        <position position="21"/>
    </location>
</feature>
<sequence length="21" mass="2671">MLFENGKSILRRERFDMWEVN</sequence>
<dbReference type="EMBL" id="CAJNOT010002031">
    <property type="protein sequence ID" value="CAF1276538.1"/>
    <property type="molecule type" value="Genomic_DNA"/>
</dbReference>
<gene>
    <name evidence="1" type="ORF">ZHD862_LOCUS26699</name>
</gene>
<protein>
    <submittedName>
        <fullName evidence="1">Uncharacterized protein</fullName>
    </submittedName>
</protein>
<name>A0A815BZX1_9BILA</name>